<evidence type="ECO:0000313" key="3">
    <source>
        <dbReference type="Proteomes" id="UP000012589"/>
    </source>
</evidence>
<dbReference type="OrthoDB" id="361760at2"/>
<reference evidence="2 3" key="1">
    <citation type="journal article" date="2014" name="Genome Announc.">
        <title>Draft genome sequences of the altered schaedler flora, a defined bacterial community from gnotobiotic mice.</title>
        <authorList>
            <person name="Wannemuehler M.J."/>
            <person name="Overstreet A.M."/>
            <person name="Ward D.V."/>
            <person name="Phillips G.J."/>
        </authorList>
    </citation>
    <scope>NUCLEOTIDE SEQUENCE [LARGE SCALE GENOMIC DNA]</scope>
    <source>
        <strain evidence="2 3">ASF492</strain>
    </source>
</reference>
<dbReference type="HOGENOM" id="CLU_200388_0_0_9"/>
<name>N2AEG8_9FIRM</name>
<accession>N2AEG8</accession>
<feature type="region of interest" description="Disordered" evidence="1">
    <location>
        <begin position="1"/>
        <end position="32"/>
    </location>
</feature>
<protein>
    <submittedName>
        <fullName evidence="2">Uncharacterized protein</fullName>
    </submittedName>
</protein>
<feature type="compositionally biased region" description="Basic and acidic residues" evidence="1">
    <location>
        <begin position="10"/>
        <end position="28"/>
    </location>
</feature>
<keyword evidence="3" id="KW-1185">Reference proteome</keyword>
<organism evidence="2 3">
    <name type="scientific">Eubacterium plexicaudatum ASF492</name>
    <dbReference type="NCBI Taxonomy" id="1235802"/>
    <lineage>
        <taxon>Bacteria</taxon>
        <taxon>Bacillati</taxon>
        <taxon>Bacillota</taxon>
        <taxon>Clostridia</taxon>
        <taxon>Eubacteriales</taxon>
        <taxon>Eubacteriaceae</taxon>
        <taxon>Eubacterium</taxon>
    </lineage>
</organism>
<dbReference type="PATRIC" id="fig|1235802.3.peg.4070"/>
<gene>
    <name evidence="2" type="ORF">C823_03849</name>
</gene>
<dbReference type="AlphaFoldDB" id="N2AEG8"/>
<dbReference type="EMBL" id="AQFT01000117">
    <property type="protein sequence ID" value="EMZ22804.1"/>
    <property type="molecule type" value="Genomic_DNA"/>
</dbReference>
<comment type="caution">
    <text evidence="2">The sequence shown here is derived from an EMBL/GenBank/DDBJ whole genome shotgun (WGS) entry which is preliminary data.</text>
</comment>
<proteinExistence type="predicted"/>
<evidence type="ECO:0000313" key="2">
    <source>
        <dbReference type="EMBL" id="EMZ22804.1"/>
    </source>
</evidence>
<dbReference type="eggNOG" id="ENOG5032SWG">
    <property type="taxonomic scope" value="Bacteria"/>
</dbReference>
<dbReference type="Proteomes" id="UP000012589">
    <property type="component" value="Unassembled WGS sequence"/>
</dbReference>
<sequence>MNQQTNSTHDSIHTYDDIIHLPHPDPKTHPRMPVSERAAQFSPFAALSGHQEAIREAERMHRQSQ</sequence>
<dbReference type="STRING" id="1235802.C823_03849"/>
<evidence type="ECO:0000256" key="1">
    <source>
        <dbReference type="SAM" id="MobiDB-lite"/>
    </source>
</evidence>